<dbReference type="SUPFAM" id="SSF52833">
    <property type="entry name" value="Thioredoxin-like"/>
    <property type="match status" value="1"/>
</dbReference>
<reference evidence="6 7" key="1">
    <citation type="submission" date="2016-05" db="EMBL/GenBank/DDBJ databases">
        <title>Genome sequencing reveals origins of a unique bacterial endosymbiosis in the earliest lineages of terrestrial Fungi.</title>
        <authorList>
            <consortium name="DOE Joint Genome Institute"/>
            <person name="Uehling J."/>
            <person name="Gryganskyi A."/>
            <person name="Hameed K."/>
            <person name="Tschaplinski T."/>
            <person name="Misztal P."/>
            <person name="Wu S."/>
            <person name="Desiro A."/>
            <person name="Vande Pol N."/>
            <person name="Du Z.-Y."/>
            <person name="Zienkiewicz A."/>
            <person name="Zienkiewicz K."/>
            <person name="Morin E."/>
            <person name="Tisserant E."/>
            <person name="Splivallo R."/>
            <person name="Hainaut M."/>
            <person name="Henrissat B."/>
            <person name="Ohm R."/>
            <person name="Kuo A."/>
            <person name="Yan J."/>
            <person name="Lipzen A."/>
            <person name="Nolan M."/>
            <person name="Labutti K."/>
            <person name="Barry K."/>
            <person name="Goldstein A."/>
            <person name="Labbe J."/>
            <person name="Schadt C."/>
            <person name="Tuskan G."/>
            <person name="Grigoriev I."/>
            <person name="Martin F."/>
            <person name="Vilgalys R."/>
            <person name="Bonito G."/>
        </authorList>
    </citation>
    <scope>NUCLEOTIDE SEQUENCE [LARGE SCALE GENOMIC DNA]</scope>
    <source>
        <strain evidence="6 7">AG-77</strain>
    </source>
</reference>
<dbReference type="EMBL" id="KV442020">
    <property type="protein sequence ID" value="OAQ33680.1"/>
    <property type="molecule type" value="Genomic_DNA"/>
</dbReference>
<protein>
    <recommendedName>
        <fullName evidence="5">Thioredoxin domain-containing protein</fullName>
    </recommendedName>
</protein>
<dbReference type="Gene3D" id="3.40.30.10">
    <property type="entry name" value="Glutaredoxin"/>
    <property type="match status" value="1"/>
</dbReference>
<gene>
    <name evidence="6" type="ORF">K457DRAFT_152570</name>
</gene>
<dbReference type="PROSITE" id="PS51352">
    <property type="entry name" value="THIOREDOXIN_2"/>
    <property type="match status" value="1"/>
</dbReference>
<name>A0A197K859_9FUNG</name>
<keyword evidence="4" id="KW-0676">Redox-active center</keyword>
<evidence type="ECO:0000256" key="1">
    <source>
        <dbReference type="ARBA" id="ARBA00004196"/>
    </source>
</evidence>
<organism evidence="6 7">
    <name type="scientific">Linnemannia elongata AG-77</name>
    <dbReference type="NCBI Taxonomy" id="1314771"/>
    <lineage>
        <taxon>Eukaryota</taxon>
        <taxon>Fungi</taxon>
        <taxon>Fungi incertae sedis</taxon>
        <taxon>Mucoromycota</taxon>
        <taxon>Mortierellomycotina</taxon>
        <taxon>Mortierellomycetes</taxon>
        <taxon>Mortierellales</taxon>
        <taxon>Mortierellaceae</taxon>
        <taxon>Linnemannia</taxon>
    </lineage>
</organism>
<dbReference type="InterPro" id="IPR036249">
    <property type="entry name" value="Thioredoxin-like_sf"/>
</dbReference>
<comment type="subcellular location">
    <subcellularLocation>
        <location evidence="1">Cell envelope</location>
    </subcellularLocation>
</comment>
<dbReference type="Pfam" id="PF00085">
    <property type="entry name" value="Thioredoxin"/>
    <property type="match status" value="1"/>
</dbReference>
<dbReference type="GO" id="GO:0017004">
    <property type="term" value="P:cytochrome complex assembly"/>
    <property type="evidence" value="ECO:0007669"/>
    <property type="project" value="UniProtKB-KW"/>
</dbReference>
<dbReference type="PANTHER" id="PTHR42852:SF6">
    <property type="entry name" value="THIOL:DISULFIDE INTERCHANGE PROTEIN DSBE"/>
    <property type="match status" value="1"/>
</dbReference>
<evidence type="ECO:0000313" key="7">
    <source>
        <dbReference type="Proteomes" id="UP000078512"/>
    </source>
</evidence>
<keyword evidence="3" id="KW-1015">Disulfide bond</keyword>
<sequence length="254" mass="28947">MSPTVEDSQQPQPLPQDEAVLRRHYYDIIYTPFQDKYDESWDEALFWVAIEDFKTKVAQAGINDPFEILRKVGFKSYEDIRDVMKEGPPKCFREGWKSEMLSQTVDVAAVLDRCELVGGKKFEGAEKIVVLDFWARWCAPCIKAAPELSDLAEKHVGQVAVVGINNEAMFEDKEHDVEKLRGFLEEKKDAFRYTSYIDNQNHARDGLYNSCGYQGIPCLILLVNNVVSYVGSPGENFERALSNSLDAIAMEKEE</sequence>
<dbReference type="PANTHER" id="PTHR42852">
    <property type="entry name" value="THIOL:DISULFIDE INTERCHANGE PROTEIN DSBE"/>
    <property type="match status" value="1"/>
</dbReference>
<evidence type="ECO:0000256" key="2">
    <source>
        <dbReference type="ARBA" id="ARBA00022748"/>
    </source>
</evidence>
<evidence type="ECO:0000256" key="3">
    <source>
        <dbReference type="ARBA" id="ARBA00023157"/>
    </source>
</evidence>
<dbReference type="Proteomes" id="UP000078512">
    <property type="component" value="Unassembled WGS sequence"/>
</dbReference>
<keyword evidence="2" id="KW-0201">Cytochrome c-type biogenesis</keyword>
<accession>A0A197K859</accession>
<dbReference type="CDD" id="cd02966">
    <property type="entry name" value="TlpA_like_family"/>
    <property type="match status" value="1"/>
</dbReference>
<keyword evidence="7" id="KW-1185">Reference proteome</keyword>
<evidence type="ECO:0000256" key="4">
    <source>
        <dbReference type="ARBA" id="ARBA00023284"/>
    </source>
</evidence>
<evidence type="ECO:0000313" key="6">
    <source>
        <dbReference type="EMBL" id="OAQ33680.1"/>
    </source>
</evidence>
<proteinExistence type="predicted"/>
<dbReference type="InterPro" id="IPR013766">
    <property type="entry name" value="Thioredoxin_domain"/>
</dbReference>
<feature type="domain" description="Thioredoxin" evidence="5">
    <location>
        <begin position="102"/>
        <end position="250"/>
    </location>
</feature>
<dbReference type="OrthoDB" id="2121326at2759"/>
<dbReference type="InterPro" id="IPR050553">
    <property type="entry name" value="Thioredoxin_ResA/DsbE_sf"/>
</dbReference>
<dbReference type="AlphaFoldDB" id="A0A197K859"/>
<evidence type="ECO:0000259" key="5">
    <source>
        <dbReference type="PROSITE" id="PS51352"/>
    </source>
</evidence>